<sequence length="64" mass="7070">MSHSDFCRAQAAKAQADADATSLDNVRDRCLRSMIAWTEMADRAERVAVERATREAASATTRLL</sequence>
<proteinExistence type="predicted"/>
<evidence type="ECO:0000313" key="2">
    <source>
        <dbReference type="Proteomes" id="UP000282977"/>
    </source>
</evidence>
<dbReference type="RefSeq" id="WP_127688934.1">
    <property type="nucleotide sequence ID" value="NZ_RZUL01000001.1"/>
</dbReference>
<dbReference type="EMBL" id="RZUL01000001">
    <property type="protein sequence ID" value="RVT43398.1"/>
    <property type="molecule type" value="Genomic_DNA"/>
</dbReference>
<accession>A0A437JBW7</accession>
<protein>
    <submittedName>
        <fullName evidence="1">Uncharacterized protein</fullName>
    </submittedName>
</protein>
<gene>
    <name evidence="1" type="ORF">ENE74_01840</name>
</gene>
<keyword evidence="2" id="KW-1185">Reference proteome</keyword>
<dbReference type="Proteomes" id="UP000282977">
    <property type="component" value="Unassembled WGS sequence"/>
</dbReference>
<dbReference type="AlphaFoldDB" id="A0A437JBW7"/>
<name>A0A437JBW7_9SPHN</name>
<comment type="caution">
    <text evidence="1">The sequence shown here is derived from an EMBL/GenBank/DDBJ whole genome shotgun (WGS) entry which is preliminary data.</text>
</comment>
<reference evidence="1 2" key="1">
    <citation type="submission" date="2019-01" db="EMBL/GenBank/DDBJ databases">
        <authorList>
            <person name="Chen W.-M."/>
        </authorList>
    </citation>
    <scope>NUCLEOTIDE SEQUENCE [LARGE SCALE GENOMIC DNA]</scope>
    <source>
        <strain evidence="1 2">TLA-22</strain>
    </source>
</reference>
<evidence type="ECO:0000313" key="1">
    <source>
        <dbReference type="EMBL" id="RVT43398.1"/>
    </source>
</evidence>
<organism evidence="1 2">
    <name type="scientific">Sphingobium algorifonticola</name>
    <dbReference type="NCBI Taxonomy" id="2008318"/>
    <lineage>
        <taxon>Bacteria</taxon>
        <taxon>Pseudomonadati</taxon>
        <taxon>Pseudomonadota</taxon>
        <taxon>Alphaproteobacteria</taxon>
        <taxon>Sphingomonadales</taxon>
        <taxon>Sphingomonadaceae</taxon>
        <taxon>Sphingobium</taxon>
    </lineage>
</organism>